<accession>A0ABM7VL20</accession>
<evidence type="ECO:0000256" key="4">
    <source>
        <dbReference type="SAM" id="Coils"/>
    </source>
</evidence>
<dbReference type="SUPFAM" id="SSF111369">
    <property type="entry name" value="HlyD-like secretion proteins"/>
    <property type="match status" value="1"/>
</dbReference>
<feature type="domain" description="CusB-like beta-barrel" evidence="6">
    <location>
        <begin position="189"/>
        <end position="261"/>
    </location>
</feature>
<dbReference type="Gene3D" id="2.40.30.170">
    <property type="match status" value="1"/>
</dbReference>
<evidence type="ECO:0000259" key="7">
    <source>
        <dbReference type="Pfam" id="PF25967"/>
    </source>
</evidence>
<comment type="similarity">
    <text evidence="2">Belongs to the membrane fusion protein (MFP) (TC 8.A.1) family.</text>
</comment>
<dbReference type="EMBL" id="AP025295">
    <property type="protein sequence ID" value="BDD01577.1"/>
    <property type="molecule type" value="Genomic_DNA"/>
</dbReference>
<sequence>MRLAISFFCLLLALGCQDQSNQQAPAAAIPVKYQVIKAQKINSLLEYSGEVRAENQRALSFPVPGRIGKVYVEEGDQVKKGQLLMQLEQNEYQQGLLVAEKKMSQAQSEYDRLKKMYDRQSLTKSDFLKIETALAEAKANLVVFQRKLSYTQIRANEQGRVDRLFVRSGETVKEGVPVISMLHSGQYSIQFSLPENQIAKVKVGDSLRFRVPSISKSYFNATVDHIRPSADVLTRSFAVFANIEKAPKNLMQGMVAEVNIQVNGSQPQLVIPTNYVVPDPDGNLFVFIVQGNRAVRKRVIGDQLVGKGMLIEQGLSQGDSLIVAGQWKLTDGRQVKVVGHGTY</sequence>
<evidence type="ECO:0000256" key="1">
    <source>
        <dbReference type="ARBA" id="ARBA00004196"/>
    </source>
</evidence>
<gene>
    <name evidence="8" type="ORF">PEPS_38570</name>
</gene>
<keyword evidence="9" id="KW-1185">Reference proteome</keyword>
<feature type="coiled-coil region" evidence="4">
    <location>
        <begin position="96"/>
        <end position="123"/>
    </location>
</feature>
<dbReference type="NCBIfam" id="TIGR01730">
    <property type="entry name" value="RND_mfp"/>
    <property type="match status" value="1"/>
</dbReference>
<keyword evidence="8" id="KW-0614">Plasmid</keyword>
<proteinExistence type="inferred from homology"/>
<dbReference type="InterPro" id="IPR058625">
    <property type="entry name" value="MdtA-like_BSH"/>
</dbReference>
<evidence type="ECO:0000313" key="8">
    <source>
        <dbReference type="EMBL" id="BDD01577.1"/>
    </source>
</evidence>
<protein>
    <submittedName>
        <fullName evidence="8">Hemolysin secretion protein D</fullName>
    </submittedName>
</protein>
<geneLocation type="plasmid" evidence="8 9">
    <name>pPP3</name>
</geneLocation>
<dbReference type="InterPro" id="IPR006143">
    <property type="entry name" value="RND_pump_MFP"/>
</dbReference>
<dbReference type="RefSeq" id="WP_338399012.1">
    <property type="nucleotide sequence ID" value="NZ_AP025295.1"/>
</dbReference>
<dbReference type="Pfam" id="PF25954">
    <property type="entry name" value="Beta-barrel_RND_2"/>
    <property type="match status" value="1"/>
</dbReference>
<evidence type="ECO:0000259" key="5">
    <source>
        <dbReference type="Pfam" id="PF25917"/>
    </source>
</evidence>
<comment type="subcellular location">
    <subcellularLocation>
        <location evidence="1">Cell envelope</location>
    </subcellularLocation>
</comment>
<dbReference type="Gene3D" id="2.40.50.100">
    <property type="match status" value="1"/>
</dbReference>
<keyword evidence="4" id="KW-0175">Coiled coil</keyword>
<dbReference type="InterPro" id="IPR058627">
    <property type="entry name" value="MdtA-like_C"/>
</dbReference>
<dbReference type="Proteomes" id="UP001354989">
    <property type="component" value="Plasmid pPP3"/>
</dbReference>
<dbReference type="Gene3D" id="1.10.287.470">
    <property type="entry name" value="Helix hairpin bin"/>
    <property type="match status" value="1"/>
</dbReference>
<evidence type="ECO:0000256" key="3">
    <source>
        <dbReference type="ARBA" id="ARBA00022448"/>
    </source>
</evidence>
<dbReference type="InterPro" id="IPR058792">
    <property type="entry name" value="Beta-barrel_RND_2"/>
</dbReference>
<name>A0ABM7VL20_9BACT</name>
<feature type="domain" description="Multidrug resistance protein MdtA-like C-terminal permuted SH3" evidence="7">
    <location>
        <begin position="269"/>
        <end position="325"/>
    </location>
</feature>
<dbReference type="Pfam" id="PF25917">
    <property type="entry name" value="BSH_RND"/>
    <property type="match status" value="1"/>
</dbReference>
<reference evidence="8 9" key="1">
    <citation type="submission" date="2021-12" db="EMBL/GenBank/DDBJ databases">
        <title>Genome sequencing of bacteria with rrn-lacking chromosome and rrn-plasmid.</title>
        <authorList>
            <person name="Anda M."/>
            <person name="Iwasaki W."/>
        </authorList>
    </citation>
    <scope>NUCLEOTIDE SEQUENCE [LARGE SCALE GENOMIC DNA]</scope>
    <source>
        <strain evidence="8 9">NBRC 101262</strain>
        <plasmid evidence="8 9">pPP3</plasmid>
    </source>
</reference>
<dbReference type="Pfam" id="PF25967">
    <property type="entry name" value="RND-MFP_C"/>
    <property type="match status" value="1"/>
</dbReference>
<dbReference type="PANTHER" id="PTHR30469">
    <property type="entry name" value="MULTIDRUG RESISTANCE PROTEIN MDTA"/>
    <property type="match status" value="1"/>
</dbReference>
<evidence type="ECO:0000313" key="9">
    <source>
        <dbReference type="Proteomes" id="UP001354989"/>
    </source>
</evidence>
<dbReference type="PROSITE" id="PS51257">
    <property type="entry name" value="PROKAR_LIPOPROTEIN"/>
    <property type="match status" value="1"/>
</dbReference>
<organism evidence="8 9">
    <name type="scientific">Persicobacter psychrovividus</name>
    <dbReference type="NCBI Taxonomy" id="387638"/>
    <lineage>
        <taxon>Bacteria</taxon>
        <taxon>Pseudomonadati</taxon>
        <taxon>Bacteroidota</taxon>
        <taxon>Cytophagia</taxon>
        <taxon>Cytophagales</taxon>
        <taxon>Persicobacteraceae</taxon>
        <taxon>Persicobacter</taxon>
    </lineage>
</organism>
<keyword evidence="3" id="KW-0813">Transport</keyword>
<evidence type="ECO:0000259" key="6">
    <source>
        <dbReference type="Pfam" id="PF25954"/>
    </source>
</evidence>
<dbReference type="PANTHER" id="PTHR30469:SF15">
    <property type="entry name" value="HLYD FAMILY OF SECRETION PROTEINS"/>
    <property type="match status" value="1"/>
</dbReference>
<dbReference type="Gene3D" id="2.40.420.20">
    <property type="match status" value="1"/>
</dbReference>
<feature type="domain" description="Multidrug resistance protein MdtA-like barrel-sandwich hybrid" evidence="5">
    <location>
        <begin position="63"/>
        <end position="175"/>
    </location>
</feature>
<evidence type="ECO:0000256" key="2">
    <source>
        <dbReference type="ARBA" id="ARBA00009477"/>
    </source>
</evidence>